<proteinExistence type="inferred from homology"/>
<dbReference type="EMBL" id="JACJSG010000012">
    <property type="protein sequence ID" value="MBD2501124.1"/>
    <property type="molecule type" value="Genomic_DNA"/>
</dbReference>
<reference evidence="9 10" key="1">
    <citation type="journal article" date="2020" name="ISME J.">
        <title>Comparative genomics reveals insights into cyanobacterial evolution and habitat adaptation.</title>
        <authorList>
            <person name="Chen M.Y."/>
            <person name="Teng W.K."/>
            <person name="Zhao L."/>
            <person name="Hu C.X."/>
            <person name="Zhou Y.K."/>
            <person name="Han B.P."/>
            <person name="Song L.R."/>
            <person name="Shu W.S."/>
        </authorList>
    </citation>
    <scope>NUCLEOTIDE SEQUENCE [LARGE SCALE GENOMIC DNA]</scope>
    <source>
        <strain evidence="9 10">FACHB-119</strain>
    </source>
</reference>
<dbReference type="InterPro" id="IPR001962">
    <property type="entry name" value="Asn_synthase"/>
</dbReference>
<dbReference type="SUPFAM" id="SSF56235">
    <property type="entry name" value="N-terminal nucleophile aminohydrolases (Ntn hydrolases)"/>
    <property type="match status" value="1"/>
</dbReference>
<evidence type="ECO:0000256" key="6">
    <source>
        <dbReference type="ARBA" id="ARBA00022888"/>
    </source>
</evidence>
<protein>
    <recommendedName>
        <fullName evidence="3">asparagine synthase (glutamine-hydrolyzing)</fullName>
        <ecNumber evidence="3">6.3.5.4</ecNumber>
    </recommendedName>
</protein>
<comment type="pathway">
    <text evidence="1">Amino-acid biosynthesis; L-asparagine biosynthesis; L-asparagine from L-aspartate (L-Gln route): step 1/1.</text>
</comment>
<dbReference type="EC" id="6.3.5.4" evidence="3"/>
<gene>
    <name evidence="9" type="ORF">H6G83_11005</name>
</gene>
<keyword evidence="5" id="KW-0067">ATP-binding</keyword>
<dbReference type="SUPFAM" id="SSF52402">
    <property type="entry name" value="Adenine nucleotide alpha hydrolases-like"/>
    <property type="match status" value="1"/>
</dbReference>
<evidence type="ECO:0000313" key="10">
    <source>
        <dbReference type="Proteomes" id="UP000661112"/>
    </source>
</evidence>
<comment type="catalytic activity">
    <reaction evidence="7">
        <text>L-aspartate + L-glutamine + ATP + H2O = L-asparagine + L-glutamate + AMP + diphosphate + H(+)</text>
        <dbReference type="Rhea" id="RHEA:12228"/>
        <dbReference type="ChEBI" id="CHEBI:15377"/>
        <dbReference type="ChEBI" id="CHEBI:15378"/>
        <dbReference type="ChEBI" id="CHEBI:29985"/>
        <dbReference type="ChEBI" id="CHEBI:29991"/>
        <dbReference type="ChEBI" id="CHEBI:30616"/>
        <dbReference type="ChEBI" id="CHEBI:33019"/>
        <dbReference type="ChEBI" id="CHEBI:58048"/>
        <dbReference type="ChEBI" id="CHEBI:58359"/>
        <dbReference type="ChEBI" id="CHEBI:456215"/>
        <dbReference type="EC" id="6.3.5.4"/>
    </reaction>
</comment>
<evidence type="ECO:0000256" key="1">
    <source>
        <dbReference type="ARBA" id="ARBA00005187"/>
    </source>
</evidence>
<name>A0ABR8D319_9NOST</name>
<keyword evidence="6" id="KW-0028">Amino-acid biosynthesis</keyword>
<evidence type="ECO:0000256" key="5">
    <source>
        <dbReference type="ARBA" id="ARBA00022840"/>
    </source>
</evidence>
<evidence type="ECO:0000256" key="4">
    <source>
        <dbReference type="ARBA" id="ARBA00022741"/>
    </source>
</evidence>
<sequence length="631" mass="72456">MRAGFNVILSNSGEVEYHLFDPGRSSRHSEPLVSHAKNEQESLAVVLMGQLHYREELNMLLSHKRDVRNLTDAELILELFCCEGTYGLQRLQGEFSLVLWELSQQCLVVMRDPMGHWPLYWVCVNKIIRVSTSLLSLGSQISGISPNLDFLAAHLMAPCHRNEMPLEQTALEPCQRIRPGTMQKLYSNGAIELLWEWDWLKQAPDLKGITLPEAAEAMTQRLRAAIEQRSHRGTIAAHLSGGMDSSAVVCLARDLFESEESVKWLHTLSIDYQLPSLVGERRYIDMIVNQGGPIKPHFIHVDTILDFEWFQDDLPFHDEPFAFLHQISFWKLLNDAAYNLGASTILTGFGEELVFEGNQFYLADFIFRRQWLRALHEARRWAEALNASLWSILWEYALEPVLPLHLRAGIDILLRRNWGKWPDNLGKYSIPPWLKPTFADAYDLPSKSQQMIKQLFSYPLEHRYIPTVLQGCAGDWVSWFLAAPLGMTNSQPFLDPRLLTFGLALPLELRENPSMKRPVFQMAMQGILPEPIRTRKYKCDYNERYWAGLNQNLASLEDMIHRSQIDELGIFDKEMLLRVLRDHAVGIGGVTATNRISNSLAVIAWYDQLDRGLHMRLKPEETYHLGQPLGF</sequence>
<evidence type="ECO:0000313" key="9">
    <source>
        <dbReference type="EMBL" id="MBD2501124.1"/>
    </source>
</evidence>
<dbReference type="Pfam" id="PF13537">
    <property type="entry name" value="GATase_7"/>
    <property type="match status" value="1"/>
</dbReference>
<dbReference type="Gene3D" id="3.40.50.620">
    <property type="entry name" value="HUPs"/>
    <property type="match status" value="1"/>
</dbReference>
<dbReference type="InterPro" id="IPR051786">
    <property type="entry name" value="ASN_synthetase/amidase"/>
</dbReference>
<dbReference type="RefSeq" id="WP_190471271.1">
    <property type="nucleotide sequence ID" value="NZ_JACJSG010000012.1"/>
</dbReference>
<keyword evidence="6" id="KW-0061">Asparagine biosynthesis</keyword>
<organism evidence="9 10">
    <name type="scientific">Anabaena azotica FACHB-119</name>
    <dbReference type="NCBI Taxonomy" id="947527"/>
    <lineage>
        <taxon>Bacteria</taxon>
        <taxon>Bacillati</taxon>
        <taxon>Cyanobacteriota</taxon>
        <taxon>Cyanophyceae</taxon>
        <taxon>Nostocales</taxon>
        <taxon>Nostocaceae</taxon>
        <taxon>Anabaena</taxon>
        <taxon>Anabaena azotica</taxon>
    </lineage>
</organism>
<accession>A0ABR8D319</accession>
<keyword evidence="10" id="KW-1185">Reference proteome</keyword>
<comment type="similarity">
    <text evidence="2">Belongs to the asparagine synthetase family.</text>
</comment>
<dbReference type="InterPro" id="IPR017932">
    <property type="entry name" value="GATase_2_dom"/>
</dbReference>
<dbReference type="Proteomes" id="UP000661112">
    <property type="component" value="Unassembled WGS sequence"/>
</dbReference>
<dbReference type="PANTHER" id="PTHR43284:SF1">
    <property type="entry name" value="ASPARAGINE SYNTHETASE"/>
    <property type="match status" value="1"/>
</dbReference>
<dbReference type="Gene3D" id="3.60.20.10">
    <property type="entry name" value="Glutamine Phosphoribosylpyrophosphate, subunit 1, domain 1"/>
    <property type="match status" value="1"/>
</dbReference>
<keyword evidence="4" id="KW-0547">Nucleotide-binding</keyword>
<evidence type="ECO:0000256" key="7">
    <source>
        <dbReference type="ARBA" id="ARBA00048741"/>
    </source>
</evidence>
<evidence type="ECO:0000256" key="2">
    <source>
        <dbReference type="ARBA" id="ARBA00005752"/>
    </source>
</evidence>
<dbReference type="PIRSF" id="PIRSF001589">
    <property type="entry name" value="Asn_synthetase_glu-h"/>
    <property type="match status" value="1"/>
</dbReference>
<dbReference type="InterPro" id="IPR029055">
    <property type="entry name" value="Ntn_hydrolases_N"/>
</dbReference>
<dbReference type="PANTHER" id="PTHR43284">
    <property type="entry name" value="ASPARAGINE SYNTHETASE (GLUTAMINE-HYDROLYZING)"/>
    <property type="match status" value="1"/>
</dbReference>
<feature type="domain" description="Glutamine amidotransferase type-2" evidence="8">
    <location>
        <begin position="1"/>
        <end position="188"/>
    </location>
</feature>
<dbReference type="Pfam" id="PF00733">
    <property type="entry name" value="Asn_synthase"/>
    <property type="match status" value="2"/>
</dbReference>
<dbReference type="InterPro" id="IPR006426">
    <property type="entry name" value="Asn_synth_AEB"/>
</dbReference>
<comment type="caution">
    <text evidence="9">The sequence shown here is derived from an EMBL/GenBank/DDBJ whole genome shotgun (WGS) entry which is preliminary data.</text>
</comment>
<evidence type="ECO:0000256" key="3">
    <source>
        <dbReference type="ARBA" id="ARBA00012737"/>
    </source>
</evidence>
<dbReference type="PROSITE" id="PS51278">
    <property type="entry name" value="GATASE_TYPE_2"/>
    <property type="match status" value="1"/>
</dbReference>
<dbReference type="InterPro" id="IPR014729">
    <property type="entry name" value="Rossmann-like_a/b/a_fold"/>
</dbReference>
<evidence type="ECO:0000259" key="8">
    <source>
        <dbReference type="PROSITE" id="PS51278"/>
    </source>
</evidence>